<dbReference type="SUPFAM" id="SSF103473">
    <property type="entry name" value="MFS general substrate transporter"/>
    <property type="match status" value="1"/>
</dbReference>
<dbReference type="KEGG" id="nwa:Nwat_1298"/>
<dbReference type="eggNOG" id="COG2814">
    <property type="taxonomic scope" value="Bacteria"/>
</dbReference>
<evidence type="ECO:0000313" key="5">
    <source>
        <dbReference type="EMBL" id="ADJ28224.1"/>
    </source>
</evidence>
<dbReference type="Pfam" id="PF07690">
    <property type="entry name" value="MFS_1"/>
    <property type="match status" value="1"/>
</dbReference>
<keyword evidence="1 4" id="KW-0812">Transmembrane</keyword>
<feature type="transmembrane region" description="Helical" evidence="4">
    <location>
        <begin position="338"/>
        <end position="359"/>
    </location>
</feature>
<feature type="transmembrane region" description="Helical" evidence="4">
    <location>
        <begin position="304"/>
        <end position="326"/>
    </location>
</feature>
<keyword evidence="3 4" id="KW-0472">Membrane</keyword>
<dbReference type="PANTHER" id="PTHR23546">
    <property type="entry name" value="TRANSPORT PROTEIN"/>
    <property type="match status" value="1"/>
</dbReference>
<feature type="transmembrane region" description="Helical" evidence="4">
    <location>
        <begin position="76"/>
        <end position="103"/>
    </location>
</feature>
<evidence type="ECO:0000313" key="6">
    <source>
        <dbReference type="Proteomes" id="UP000000393"/>
    </source>
</evidence>
<evidence type="ECO:0000256" key="4">
    <source>
        <dbReference type="SAM" id="Phobius"/>
    </source>
</evidence>
<feature type="transmembrane region" description="Helical" evidence="4">
    <location>
        <begin position="365"/>
        <end position="382"/>
    </location>
</feature>
<dbReference type="Gene3D" id="1.20.1250.20">
    <property type="entry name" value="MFS general substrate transporter like domains"/>
    <property type="match status" value="1"/>
</dbReference>
<dbReference type="AlphaFoldDB" id="D8K5P7"/>
<feature type="transmembrane region" description="Helical" evidence="4">
    <location>
        <begin position="213"/>
        <end position="238"/>
    </location>
</feature>
<name>D8K5P7_NITWC</name>
<dbReference type="HOGENOM" id="CLU_703646_0_0_6"/>
<sequence>MSQHLTPPVSPIALALPVACTGATQSLLVIALPIILALTELNIGQLSPILGLAALGFLVGGYVWPRRVIRGQRRRLLGRLLLAAAISQMIFVVALFAGALGLIGTITLAGILFAARLTYGLTASGVFPTTHAWLASEYPEHARHGALTRMSATANAGRVLIPLTAAVLAMHWPEGILVLLVILPLIARLLLPHEVVSQEDMAFTVPVNRWPEAAIALPVVLIHMSLGLAEFIIGPYLSTEWNIVLSHAPVYTALLLAGIAACMVITQLVSLHYRLNPYSLLIWAPVGMALGTALAAAYPPALPAGLALMAISLALILPASAAGAAANRSLHTQAQAGADLYTARILGHLLGVTAAGPLFEIATHLPLVTAAVLALMAIPAGAKLRQALATGA</sequence>
<feature type="transmembrane region" description="Helical" evidence="4">
    <location>
        <begin position="278"/>
        <end position="298"/>
    </location>
</feature>
<keyword evidence="2 4" id="KW-1133">Transmembrane helix</keyword>
<dbReference type="InterPro" id="IPR011701">
    <property type="entry name" value="MFS"/>
</dbReference>
<feature type="transmembrane region" description="Helical" evidence="4">
    <location>
        <begin position="250"/>
        <end position="271"/>
    </location>
</feature>
<dbReference type="OrthoDB" id="65739at2"/>
<accession>D8K5P7</accession>
<gene>
    <name evidence="5" type="ordered locus">Nwat_1298</name>
</gene>
<keyword evidence="6" id="KW-1185">Reference proteome</keyword>
<protein>
    <submittedName>
        <fullName evidence="5">Major facilitator superfamily MFS_1</fullName>
    </submittedName>
</protein>
<dbReference type="PANTHER" id="PTHR23546:SF1">
    <property type="entry name" value="MEMBRANE PROTEIN"/>
    <property type="match status" value="1"/>
</dbReference>
<dbReference type="EMBL" id="CP002086">
    <property type="protein sequence ID" value="ADJ28224.1"/>
    <property type="molecule type" value="Genomic_DNA"/>
</dbReference>
<dbReference type="GO" id="GO:0022857">
    <property type="term" value="F:transmembrane transporter activity"/>
    <property type="evidence" value="ECO:0007669"/>
    <property type="project" value="InterPro"/>
</dbReference>
<feature type="transmembrane region" description="Helical" evidence="4">
    <location>
        <begin position="12"/>
        <end position="37"/>
    </location>
</feature>
<dbReference type="RefSeq" id="WP_013220320.1">
    <property type="nucleotide sequence ID" value="NC_014315.1"/>
</dbReference>
<proteinExistence type="predicted"/>
<dbReference type="InterPro" id="IPR036259">
    <property type="entry name" value="MFS_trans_sf"/>
</dbReference>
<dbReference type="STRING" id="105559.Nwat_1298"/>
<reference evidence="5 6" key="1">
    <citation type="submission" date="2010-06" db="EMBL/GenBank/DDBJ databases">
        <title>Complete sequence of chromosome of Nitrosococcus watsoni C-113.</title>
        <authorList>
            <consortium name="US DOE Joint Genome Institute"/>
            <person name="Lucas S."/>
            <person name="Copeland A."/>
            <person name="Lapidus A."/>
            <person name="Cheng J.-F."/>
            <person name="Bruce D."/>
            <person name="Goodwin L."/>
            <person name="Pitluck S."/>
            <person name="Malfatti S.A."/>
            <person name="Chain P.S.G."/>
            <person name="Land M."/>
            <person name="Hauser L."/>
            <person name="Kyrpides N."/>
            <person name="Ivanova N."/>
            <person name="Cambell M.A."/>
            <person name="Heidelberg J.F."/>
            <person name="Klotz M.G."/>
            <person name="Woyke T."/>
        </authorList>
    </citation>
    <scope>NUCLEOTIDE SEQUENCE [LARGE SCALE GENOMIC DNA]</scope>
    <source>
        <strain evidence="5 6">C-113</strain>
    </source>
</reference>
<evidence type="ECO:0000256" key="2">
    <source>
        <dbReference type="ARBA" id="ARBA00022989"/>
    </source>
</evidence>
<evidence type="ECO:0000256" key="1">
    <source>
        <dbReference type="ARBA" id="ARBA00022692"/>
    </source>
</evidence>
<evidence type="ECO:0000256" key="3">
    <source>
        <dbReference type="ARBA" id="ARBA00023136"/>
    </source>
</evidence>
<dbReference type="Proteomes" id="UP000000393">
    <property type="component" value="Chromosome"/>
</dbReference>
<feature type="transmembrane region" description="Helical" evidence="4">
    <location>
        <begin position="43"/>
        <end position="64"/>
    </location>
</feature>
<feature type="transmembrane region" description="Helical" evidence="4">
    <location>
        <begin position="175"/>
        <end position="192"/>
    </location>
</feature>
<organism evidence="5 6">
    <name type="scientific">Nitrosococcus watsoni (strain C-113)</name>
    <dbReference type="NCBI Taxonomy" id="105559"/>
    <lineage>
        <taxon>Bacteria</taxon>
        <taxon>Pseudomonadati</taxon>
        <taxon>Pseudomonadota</taxon>
        <taxon>Gammaproteobacteria</taxon>
        <taxon>Chromatiales</taxon>
        <taxon>Chromatiaceae</taxon>
        <taxon>Nitrosococcus</taxon>
    </lineage>
</organism>